<dbReference type="PROSITE" id="PS51900">
    <property type="entry name" value="CB"/>
    <property type="match status" value="1"/>
</dbReference>
<proteinExistence type="inferred from homology"/>
<dbReference type="GO" id="GO:0015074">
    <property type="term" value="P:DNA integration"/>
    <property type="evidence" value="ECO:0007669"/>
    <property type="project" value="UniProtKB-KW"/>
</dbReference>
<dbReference type="Proteomes" id="UP000422108">
    <property type="component" value="Chromosome"/>
</dbReference>
<dbReference type="InterPro" id="IPR013762">
    <property type="entry name" value="Integrase-like_cat_sf"/>
</dbReference>
<feature type="domain" description="Core-binding (CB)" evidence="7">
    <location>
        <begin position="6"/>
        <end position="90"/>
    </location>
</feature>
<accession>A0A5K8A6R0</accession>
<dbReference type="InterPro" id="IPR050090">
    <property type="entry name" value="Tyrosine_recombinase_XerCD"/>
</dbReference>
<keyword evidence="2" id="KW-0229">DNA integration</keyword>
<dbReference type="SUPFAM" id="SSF56349">
    <property type="entry name" value="DNA breaking-rejoining enzymes"/>
    <property type="match status" value="1"/>
</dbReference>
<keyword evidence="4" id="KW-0233">DNA recombination</keyword>
<dbReference type="RefSeq" id="WP_155309638.1">
    <property type="nucleotide sequence ID" value="NZ_AP021879.1"/>
</dbReference>
<dbReference type="InterPro" id="IPR010998">
    <property type="entry name" value="Integrase_recombinase_N"/>
</dbReference>
<evidence type="ECO:0000256" key="5">
    <source>
        <dbReference type="PROSITE-ProRule" id="PRU01248"/>
    </source>
</evidence>
<feature type="domain" description="Tyr recombinase" evidence="6">
    <location>
        <begin position="114"/>
        <end position="298"/>
    </location>
</feature>
<dbReference type="PROSITE" id="PS51898">
    <property type="entry name" value="TYR_RECOMBINASE"/>
    <property type="match status" value="1"/>
</dbReference>
<dbReference type="Pfam" id="PF00589">
    <property type="entry name" value="Phage_integrase"/>
    <property type="match status" value="1"/>
</dbReference>
<sequence>MGVDSTQFFEHIDAFFDYRQTIYQVSEQTIKSNRIDLDLFQSFIRDSPFETISGPAAMQFQYHLKKDRDNCGGSINRKIFALRSYSHFLSLLDVPEADTLPFYDVLKIRQGYRNRPNALTVDQMRQLFKSIGRDTLLSIRDYAVYALMYQTGLRVGEVHHLNMDHLDLQNRKLSVAGKGGKHRELCLTDELFQVVSEWLAVRGQFYQSDGHLALFISKKGNRLAIRTMEDNFKKILAASGLKLPFNVTCHSLRHSFASHLNDKDVDILVIQSLMGHASTRSTEPYIHPSPDKIRSAMEKIPAVIFMNRLIKNGALKLTFQQPQVQRE</sequence>
<dbReference type="PANTHER" id="PTHR30349">
    <property type="entry name" value="PHAGE INTEGRASE-RELATED"/>
    <property type="match status" value="1"/>
</dbReference>
<dbReference type="GO" id="GO:0006310">
    <property type="term" value="P:DNA recombination"/>
    <property type="evidence" value="ECO:0007669"/>
    <property type="project" value="UniProtKB-KW"/>
</dbReference>
<dbReference type="Gene3D" id="1.10.443.10">
    <property type="entry name" value="Intergrase catalytic core"/>
    <property type="match status" value="1"/>
</dbReference>
<evidence type="ECO:0000313" key="9">
    <source>
        <dbReference type="Proteomes" id="UP000422108"/>
    </source>
</evidence>
<protein>
    <submittedName>
        <fullName evidence="8">Tyrosine recombinase XerD</fullName>
    </submittedName>
</protein>
<evidence type="ECO:0000259" key="7">
    <source>
        <dbReference type="PROSITE" id="PS51900"/>
    </source>
</evidence>
<dbReference type="PANTHER" id="PTHR30349:SF64">
    <property type="entry name" value="PROPHAGE INTEGRASE INTD-RELATED"/>
    <property type="match status" value="1"/>
</dbReference>
<evidence type="ECO:0000256" key="2">
    <source>
        <dbReference type="ARBA" id="ARBA00022908"/>
    </source>
</evidence>
<keyword evidence="9" id="KW-1185">Reference proteome</keyword>
<comment type="similarity">
    <text evidence="1">Belongs to the 'phage' integrase family.</text>
</comment>
<dbReference type="EMBL" id="AP021879">
    <property type="protein sequence ID" value="BBO88313.1"/>
    <property type="molecule type" value="Genomic_DNA"/>
</dbReference>
<dbReference type="AlphaFoldDB" id="A0A5K8A6R0"/>
<evidence type="ECO:0000256" key="1">
    <source>
        <dbReference type="ARBA" id="ARBA00008857"/>
    </source>
</evidence>
<evidence type="ECO:0000256" key="4">
    <source>
        <dbReference type="ARBA" id="ARBA00023172"/>
    </source>
</evidence>
<keyword evidence="3 5" id="KW-0238">DNA-binding</keyword>
<dbReference type="InterPro" id="IPR011010">
    <property type="entry name" value="DNA_brk_join_enz"/>
</dbReference>
<gene>
    <name evidence="8" type="primary">xerD_2</name>
    <name evidence="8" type="ORF">DSCOOX_14930</name>
</gene>
<dbReference type="InterPro" id="IPR044068">
    <property type="entry name" value="CB"/>
</dbReference>
<reference evidence="8 9" key="1">
    <citation type="submission" date="2019-11" db="EMBL/GenBank/DDBJ databases">
        <title>Comparative genomics of hydrocarbon-degrading Desulfosarcina strains.</title>
        <authorList>
            <person name="Watanabe M."/>
            <person name="Kojima H."/>
            <person name="Fukui M."/>
        </authorList>
    </citation>
    <scope>NUCLEOTIDE SEQUENCE [LARGE SCALE GENOMIC DNA]</scope>
    <source>
        <strain evidence="9">oXyS1</strain>
    </source>
</reference>
<evidence type="ECO:0000259" key="6">
    <source>
        <dbReference type="PROSITE" id="PS51898"/>
    </source>
</evidence>
<dbReference type="InterPro" id="IPR002104">
    <property type="entry name" value="Integrase_catalytic"/>
</dbReference>
<dbReference type="Gene3D" id="1.10.150.130">
    <property type="match status" value="1"/>
</dbReference>
<evidence type="ECO:0000313" key="8">
    <source>
        <dbReference type="EMBL" id="BBO88313.1"/>
    </source>
</evidence>
<name>A0A5K8A6R0_9BACT</name>
<dbReference type="GO" id="GO:0003677">
    <property type="term" value="F:DNA binding"/>
    <property type="evidence" value="ECO:0007669"/>
    <property type="project" value="UniProtKB-UniRule"/>
</dbReference>
<evidence type="ECO:0000256" key="3">
    <source>
        <dbReference type="ARBA" id="ARBA00023125"/>
    </source>
</evidence>
<organism evidence="8 9">
    <name type="scientific">Desulfosarcina ovata subsp. ovata</name>
    <dbReference type="NCBI Taxonomy" id="2752305"/>
    <lineage>
        <taxon>Bacteria</taxon>
        <taxon>Pseudomonadati</taxon>
        <taxon>Thermodesulfobacteriota</taxon>
        <taxon>Desulfobacteria</taxon>
        <taxon>Desulfobacterales</taxon>
        <taxon>Desulfosarcinaceae</taxon>
        <taxon>Desulfosarcina</taxon>
    </lineage>
</organism>